<accession>A0A7T1F918</accession>
<feature type="signal peptide" evidence="1">
    <location>
        <begin position="1"/>
        <end position="25"/>
    </location>
</feature>
<keyword evidence="1" id="KW-0732">Signal</keyword>
<evidence type="ECO:0000256" key="1">
    <source>
        <dbReference type="SAM" id="SignalP"/>
    </source>
</evidence>
<evidence type="ECO:0000313" key="2">
    <source>
        <dbReference type="EMBL" id="QPM74792.1"/>
    </source>
</evidence>
<protein>
    <recommendedName>
        <fullName evidence="4">Immunodominant antigen B</fullName>
    </recommendedName>
</protein>
<dbReference type="RefSeq" id="WP_195718611.1">
    <property type="nucleotide sequence ID" value="NZ_CP064056.1"/>
</dbReference>
<gene>
    <name evidence="2" type="ORF">ISP08_10645</name>
</gene>
<dbReference type="InterPro" id="IPR058116">
    <property type="entry name" value="SA0570-like"/>
</dbReference>
<dbReference type="KEGG" id="sllo:ISP08_10645"/>
<dbReference type="NCBIfam" id="NF047391">
    <property type="entry name" value="SA0570_fam"/>
    <property type="match status" value="1"/>
</dbReference>
<evidence type="ECO:0008006" key="4">
    <source>
        <dbReference type="Google" id="ProtNLM"/>
    </source>
</evidence>
<feature type="chain" id="PRO_5032864377" description="Immunodominant antigen B" evidence="1">
    <location>
        <begin position="26"/>
        <end position="167"/>
    </location>
</feature>
<keyword evidence="3" id="KW-1185">Reference proteome</keyword>
<proteinExistence type="predicted"/>
<reference evidence="2 3" key="1">
    <citation type="submission" date="2020-10" db="EMBL/GenBank/DDBJ databases">
        <title>Closed genome sequences of Staphylococcus lloydii sp. nov. and Staphylococcus durrellii sp. nov. Isolated from Captive Fruit Bats (Pteropus livingstonii).</title>
        <authorList>
            <person name="Fountain K."/>
        </authorList>
    </citation>
    <scope>NUCLEOTIDE SEQUENCE [LARGE SCALE GENOMIC DNA]</scope>
    <source>
        <strain evidence="2 3">23_2_7_LY</strain>
    </source>
</reference>
<sequence>MKKLFSAVLVAGITLSGVSATSADAATGNSIQNVKQLQQGDNSLEGAKIGASIQTVLKTNKKPLYSYRPDHKEHYYEFKEPKGTLVVTADGKKDQGKITRVSMSYNEPSGPSFNAVKNEVNTNATVRKHFNKVTGNIGYIQDNNLSYQFTSSSPKDKNIKLYRIDLQ</sequence>
<evidence type="ECO:0000313" key="3">
    <source>
        <dbReference type="Proteomes" id="UP000594455"/>
    </source>
</evidence>
<dbReference type="Proteomes" id="UP000594455">
    <property type="component" value="Chromosome"/>
</dbReference>
<name>A0A7T1F918_9STAP</name>
<dbReference type="EMBL" id="CP064056">
    <property type="protein sequence ID" value="QPM74792.1"/>
    <property type="molecule type" value="Genomic_DNA"/>
</dbReference>
<organism evidence="2 3">
    <name type="scientific">Staphylococcus lloydii</name>
    <dbReference type="NCBI Taxonomy" id="2781774"/>
    <lineage>
        <taxon>Bacteria</taxon>
        <taxon>Bacillati</taxon>
        <taxon>Bacillota</taxon>
        <taxon>Bacilli</taxon>
        <taxon>Bacillales</taxon>
        <taxon>Staphylococcaceae</taxon>
        <taxon>Staphylococcus</taxon>
    </lineage>
</organism>
<dbReference type="AlphaFoldDB" id="A0A7T1F918"/>